<dbReference type="EMBL" id="JACHFJ010000002">
    <property type="protein sequence ID" value="MBB5372284.1"/>
    <property type="molecule type" value="Genomic_DNA"/>
</dbReference>
<dbReference type="RefSeq" id="WP_183265302.1">
    <property type="nucleotide sequence ID" value="NZ_JACHFJ010000002.1"/>
</dbReference>
<name>A0A840V9T4_9PROT</name>
<keyword evidence="1" id="KW-0812">Transmembrane</keyword>
<evidence type="ECO:0000313" key="3">
    <source>
        <dbReference type="Proteomes" id="UP000553706"/>
    </source>
</evidence>
<keyword evidence="1" id="KW-1133">Transmembrane helix</keyword>
<keyword evidence="1" id="KW-0472">Membrane</keyword>
<feature type="transmembrane region" description="Helical" evidence="1">
    <location>
        <begin position="39"/>
        <end position="59"/>
    </location>
</feature>
<protein>
    <submittedName>
        <fullName evidence="2">Uncharacterized protein</fullName>
    </submittedName>
</protein>
<reference evidence="2 3" key="1">
    <citation type="submission" date="2020-08" db="EMBL/GenBank/DDBJ databases">
        <title>Genomic Encyclopedia of Type Strains, Phase IV (KMG-IV): sequencing the most valuable type-strain genomes for metagenomic binning, comparative biology and taxonomic classification.</title>
        <authorList>
            <person name="Goeker M."/>
        </authorList>
    </citation>
    <scope>NUCLEOTIDE SEQUENCE [LARGE SCALE GENOMIC DNA]</scope>
    <source>
        <strain evidence="2 3">DSM 27026</strain>
    </source>
</reference>
<gene>
    <name evidence="2" type="ORF">HNP71_000522</name>
</gene>
<dbReference type="AlphaFoldDB" id="A0A840V9T4"/>
<evidence type="ECO:0000313" key="2">
    <source>
        <dbReference type="EMBL" id="MBB5372284.1"/>
    </source>
</evidence>
<proteinExistence type="predicted"/>
<organism evidence="2 3">
    <name type="scientific">Acidocella aromatica</name>
    <dbReference type="NCBI Taxonomy" id="1303579"/>
    <lineage>
        <taxon>Bacteria</taxon>
        <taxon>Pseudomonadati</taxon>
        <taxon>Pseudomonadota</taxon>
        <taxon>Alphaproteobacteria</taxon>
        <taxon>Acetobacterales</taxon>
        <taxon>Acidocellaceae</taxon>
        <taxon>Acidocella</taxon>
    </lineage>
</organism>
<accession>A0A840V9T4</accession>
<comment type="caution">
    <text evidence="2">The sequence shown here is derived from an EMBL/GenBank/DDBJ whole genome shotgun (WGS) entry which is preliminary data.</text>
</comment>
<evidence type="ECO:0000256" key="1">
    <source>
        <dbReference type="SAM" id="Phobius"/>
    </source>
</evidence>
<dbReference type="Proteomes" id="UP000553706">
    <property type="component" value="Unassembled WGS sequence"/>
</dbReference>
<sequence>MLIRKNMMPQRGKLRPELIEQIEIHRYYWERMDACLRQAIAMLGLSGGLSSLAPLVLNWSGQQGILEIRVAGLWIIAAVVVMLVLTIFLGEEDRRLNEHYLTHHTKTPLLPPLLGISSRSRRAFWIACVTLEGRILLVLCYWLGQLVLSKTHL</sequence>
<feature type="transmembrane region" description="Helical" evidence="1">
    <location>
        <begin position="123"/>
        <end position="144"/>
    </location>
</feature>
<feature type="transmembrane region" description="Helical" evidence="1">
    <location>
        <begin position="71"/>
        <end position="90"/>
    </location>
</feature>
<keyword evidence="3" id="KW-1185">Reference proteome</keyword>